<protein>
    <recommendedName>
        <fullName evidence="1">HD domain-containing protein</fullName>
    </recommendedName>
</protein>
<dbReference type="Proteomes" id="UP000030993">
    <property type="component" value="Unassembled WGS sequence"/>
</dbReference>
<dbReference type="AlphaFoldDB" id="A0A0B2K2T2"/>
<keyword evidence="3" id="KW-1185">Reference proteome</keyword>
<dbReference type="RefSeq" id="WP_039205809.1">
    <property type="nucleotide sequence ID" value="NZ_JSCE01000017.1"/>
</dbReference>
<dbReference type="STRING" id="82374.NZ47_00925"/>
<gene>
    <name evidence="2" type="ORF">NZ47_00925</name>
</gene>
<dbReference type="CDD" id="cd00077">
    <property type="entry name" value="HDc"/>
    <property type="match status" value="1"/>
</dbReference>
<dbReference type="InterPro" id="IPR006674">
    <property type="entry name" value="HD_domain"/>
</dbReference>
<comment type="caution">
    <text evidence="2">The sequence shown here is derived from an EMBL/GenBank/DDBJ whole genome shotgun (WGS) entry which is preliminary data.</text>
</comment>
<dbReference type="Gene3D" id="1.10.3210.10">
    <property type="entry name" value="Hypothetical protein af1432"/>
    <property type="match status" value="1"/>
</dbReference>
<dbReference type="Pfam" id="PF01966">
    <property type="entry name" value="HD"/>
    <property type="match status" value="1"/>
</dbReference>
<proteinExistence type="predicted"/>
<dbReference type="SUPFAM" id="SSF109604">
    <property type="entry name" value="HD-domain/PDEase-like"/>
    <property type="match status" value="1"/>
</dbReference>
<dbReference type="InterPro" id="IPR006675">
    <property type="entry name" value="HDIG_dom"/>
</dbReference>
<evidence type="ECO:0000313" key="2">
    <source>
        <dbReference type="EMBL" id="KHM53081.1"/>
    </source>
</evidence>
<evidence type="ECO:0000259" key="1">
    <source>
        <dbReference type="Pfam" id="PF01966"/>
    </source>
</evidence>
<reference evidence="2 3" key="1">
    <citation type="journal article" date="2013" name="PLoS ONE">
        <title>Identification and characterization of three novel lipases belonging to families II and V from Anaerovibrio lipolyticus 5ST.</title>
        <authorList>
            <person name="Prive F."/>
            <person name="Kaderbhai N.N."/>
            <person name="Girdwood S."/>
            <person name="Worgan H.J."/>
            <person name="Pinloche E."/>
            <person name="Scollan N.D."/>
            <person name="Huws S.A."/>
            <person name="Newbold C.J."/>
        </authorList>
    </citation>
    <scope>NUCLEOTIDE SEQUENCE [LARGE SCALE GENOMIC DNA]</scope>
    <source>
        <strain evidence="2 3">5S</strain>
    </source>
</reference>
<name>A0A0B2K2T2_9FIRM</name>
<sequence length="178" mass="20476">MIKRIVQFFKGVLAKGPNKEEQNTINDLLSPEAQQAFYHMTVADQRHTLHVMKTAVDIAEKQGLADSIDMDFLKRCCLLHDIGRGPRMNSIRKTYGVLLDKFFHEWSVNNSQCSSDSYFKEIMYRYYNHPEIGCGELMKMGMIHEADIVLRHHNGKNEELLANEQAVLKVLMEADSLS</sequence>
<feature type="domain" description="HD" evidence="1">
    <location>
        <begin position="46"/>
        <end position="177"/>
    </location>
</feature>
<accession>A0A0B2K2T2</accession>
<organism evidence="2 3">
    <name type="scientific">Anaerovibrio lipolyticus</name>
    <dbReference type="NCBI Taxonomy" id="82374"/>
    <lineage>
        <taxon>Bacteria</taxon>
        <taxon>Bacillati</taxon>
        <taxon>Bacillota</taxon>
        <taxon>Negativicutes</taxon>
        <taxon>Selenomonadales</taxon>
        <taxon>Selenomonadaceae</taxon>
        <taxon>Anaerovibrio</taxon>
    </lineage>
</organism>
<evidence type="ECO:0000313" key="3">
    <source>
        <dbReference type="Proteomes" id="UP000030993"/>
    </source>
</evidence>
<dbReference type="EMBL" id="JSCE01000017">
    <property type="protein sequence ID" value="KHM53081.1"/>
    <property type="molecule type" value="Genomic_DNA"/>
</dbReference>
<dbReference type="NCBIfam" id="TIGR00277">
    <property type="entry name" value="HDIG"/>
    <property type="match status" value="1"/>
</dbReference>
<dbReference type="InterPro" id="IPR003607">
    <property type="entry name" value="HD/PDEase_dom"/>
</dbReference>